<accession>X1HN67</accession>
<evidence type="ECO:0000313" key="1">
    <source>
        <dbReference type="EMBL" id="GAH70942.1"/>
    </source>
</evidence>
<dbReference type="EMBL" id="BARU01033744">
    <property type="protein sequence ID" value="GAH70942.1"/>
    <property type="molecule type" value="Genomic_DNA"/>
</dbReference>
<name>X1HN67_9ZZZZ</name>
<proteinExistence type="predicted"/>
<gene>
    <name evidence="1" type="ORF">S03H2_53050</name>
</gene>
<reference evidence="1" key="1">
    <citation type="journal article" date="2014" name="Front. Microbiol.">
        <title>High frequency of phylogenetically diverse reductive dehalogenase-homologous genes in deep subseafloor sedimentary metagenomes.</title>
        <authorList>
            <person name="Kawai M."/>
            <person name="Futagami T."/>
            <person name="Toyoda A."/>
            <person name="Takaki Y."/>
            <person name="Nishi S."/>
            <person name="Hori S."/>
            <person name="Arai W."/>
            <person name="Tsubouchi T."/>
            <person name="Morono Y."/>
            <person name="Uchiyama I."/>
            <person name="Ito T."/>
            <person name="Fujiyama A."/>
            <person name="Inagaki F."/>
            <person name="Takami H."/>
        </authorList>
    </citation>
    <scope>NUCLEOTIDE SEQUENCE</scope>
    <source>
        <strain evidence="1">Expedition CK06-06</strain>
    </source>
</reference>
<dbReference type="AlphaFoldDB" id="X1HN67"/>
<organism evidence="1">
    <name type="scientific">marine sediment metagenome</name>
    <dbReference type="NCBI Taxonomy" id="412755"/>
    <lineage>
        <taxon>unclassified sequences</taxon>
        <taxon>metagenomes</taxon>
        <taxon>ecological metagenomes</taxon>
    </lineage>
</organism>
<protein>
    <submittedName>
        <fullName evidence="1">Uncharacterized protein</fullName>
    </submittedName>
</protein>
<comment type="caution">
    <text evidence="1">The sequence shown here is derived from an EMBL/GenBank/DDBJ whole genome shotgun (WGS) entry which is preliminary data.</text>
</comment>
<sequence>MFYIIYSRIINRFEINLENDDIILEIINYAFYIIYSRIINRFEINLEKWKIYYYITK</sequence>